<dbReference type="EMBL" id="BSYR01000035">
    <property type="protein sequence ID" value="GMJ00548.1"/>
    <property type="molecule type" value="Genomic_DNA"/>
</dbReference>
<feature type="region of interest" description="Disordered" evidence="1">
    <location>
        <begin position="275"/>
        <end position="306"/>
    </location>
</feature>
<feature type="compositionally biased region" description="Polar residues" evidence="1">
    <location>
        <begin position="279"/>
        <end position="289"/>
    </location>
</feature>
<protein>
    <recommendedName>
        <fullName evidence="4">F-box family protein</fullName>
    </recommendedName>
</protein>
<keyword evidence="3" id="KW-1185">Reference proteome</keyword>
<reference evidence="2" key="1">
    <citation type="submission" date="2023-05" db="EMBL/GenBank/DDBJ databases">
        <title>Genome and transcriptome analyses reveal genes involved in the formation of fine ridges on petal epidermal cells in Hibiscus trionum.</title>
        <authorList>
            <person name="Koshimizu S."/>
            <person name="Masuda S."/>
            <person name="Ishii T."/>
            <person name="Shirasu K."/>
            <person name="Hoshino A."/>
            <person name="Arita M."/>
        </authorList>
    </citation>
    <scope>NUCLEOTIDE SEQUENCE</scope>
    <source>
        <strain evidence="2">Hamamatsu line</strain>
    </source>
</reference>
<evidence type="ECO:0000313" key="2">
    <source>
        <dbReference type="EMBL" id="GMJ00548.1"/>
    </source>
</evidence>
<gene>
    <name evidence="2" type="ORF">HRI_003724000</name>
</gene>
<accession>A0A9W7ME54</accession>
<dbReference type="PANTHER" id="PTHR36062:SF1">
    <property type="entry name" value="OS01G0687300 PROTEIN"/>
    <property type="match status" value="1"/>
</dbReference>
<dbReference type="GO" id="GO:0010099">
    <property type="term" value="P:regulation of photomorphogenesis"/>
    <property type="evidence" value="ECO:0007669"/>
    <property type="project" value="InterPro"/>
</dbReference>
<dbReference type="Proteomes" id="UP001165190">
    <property type="component" value="Unassembled WGS sequence"/>
</dbReference>
<dbReference type="InterPro" id="IPR037476">
    <property type="entry name" value="PCH1"/>
</dbReference>
<dbReference type="PANTHER" id="PTHR36062">
    <property type="entry name" value="OS01G0687300 PROTEIN"/>
    <property type="match status" value="1"/>
</dbReference>
<evidence type="ECO:0000256" key="1">
    <source>
        <dbReference type="SAM" id="MobiDB-lite"/>
    </source>
</evidence>
<feature type="region of interest" description="Disordered" evidence="1">
    <location>
        <begin position="480"/>
        <end position="501"/>
    </location>
</feature>
<evidence type="ECO:0008006" key="4">
    <source>
        <dbReference type="Google" id="ProtNLM"/>
    </source>
</evidence>
<comment type="caution">
    <text evidence="2">The sequence shown here is derived from an EMBL/GenBank/DDBJ whole genome shotgun (WGS) entry which is preliminary data.</text>
</comment>
<sequence>MSDRLAKSDCDSDGTTRKSMNHYQSAWMDHWKHARQKPSTEVHSQLLYFPGPKKVDHEDSEKYPSLNGAEMVTNISKYTQGGVSEARRDDTLKKSLRTVSKKLAKEILDEQSLPLFTSSGNRETALSLKNNAGTSSDGEAVRYRIDLNDGHNSLALGRSEWAYPEGISRTPQQLVKPNKNLEENSLAVSSSFQVDVGSCSKIIPYVAHSVMAPKQSFAYQHENIDQSSSDVAPKENLMDTKLCSYSNFWVHEKRADVLSESRRVGSSLSKQNVAPLLLNAQSRNNSQNKKSQKMETDSGIRLLPSLGGPEAKKLGKTYDEHFLLPRISHPVHDVKTMRIRATIDSVEELPTGPKISQTTHQFFITKKTGVNLTDGGQEFRDTTVSPKLKGNMFNEFLSLSPGFSFHGQQGVQLQPLESSTDSERKENAGVVRTSTVCLKNESSVETDTMELDVFQKSLLSSVALCPSEQNIKGVHTLSETENATGEARNKTNNTELPDMNEGLPAVPAVANLMDDGGTSSSRTQSLDAEHLLCHAEQPANSNTTACPDGLLGSDPSSRWVKRLKLSTSDPFASGTKSSRIGEVSSREKINKISKIMNCSRKSSEPTVGRSYVRPKEALDQTPVLLKNGDSTSSGSMRKSHEISLSRAWIHRWCRYKAAPQNKKPDAVVLCEPQRSRETSGELQEKKFPSIAAMALMGKAMNGFHPCEFRRKGSLIIWNT</sequence>
<proteinExistence type="predicted"/>
<dbReference type="OrthoDB" id="649277at2759"/>
<evidence type="ECO:0000313" key="3">
    <source>
        <dbReference type="Proteomes" id="UP001165190"/>
    </source>
</evidence>
<name>A0A9W7ME54_HIBTR</name>
<organism evidence="2 3">
    <name type="scientific">Hibiscus trionum</name>
    <name type="common">Flower of an hour</name>
    <dbReference type="NCBI Taxonomy" id="183268"/>
    <lineage>
        <taxon>Eukaryota</taxon>
        <taxon>Viridiplantae</taxon>
        <taxon>Streptophyta</taxon>
        <taxon>Embryophyta</taxon>
        <taxon>Tracheophyta</taxon>
        <taxon>Spermatophyta</taxon>
        <taxon>Magnoliopsida</taxon>
        <taxon>eudicotyledons</taxon>
        <taxon>Gunneridae</taxon>
        <taxon>Pentapetalae</taxon>
        <taxon>rosids</taxon>
        <taxon>malvids</taxon>
        <taxon>Malvales</taxon>
        <taxon>Malvaceae</taxon>
        <taxon>Malvoideae</taxon>
        <taxon>Hibiscus</taxon>
    </lineage>
</organism>
<dbReference type="AlphaFoldDB" id="A0A9W7ME54"/>